<proteinExistence type="inferred from homology"/>
<keyword evidence="5" id="KW-0630">Potassium</keyword>
<keyword evidence="2" id="KW-0813">Transport</keyword>
<evidence type="ECO:0000256" key="4">
    <source>
        <dbReference type="ARBA" id="ARBA00022692"/>
    </source>
</evidence>
<keyword evidence="3" id="KW-0633">Potassium transport</keyword>
<organism evidence="12 13">
    <name type="scientific">Hibiscus sabdariffa</name>
    <name type="common">roselle</name>
    <dbReference type="NCBI Taxonomy" id="183260"/>
    <lineage>
        <taxon>Eukaryota</taxon>
        <taxon>Viridiplantae</taxon>
        <taxon>Streptophyta</taxon>
        <taxon>Embryophyta</taxon>
        <taxon>Tracheophyta</taxon>
        <taxon>Spermatophyta</taxon>
        <taxon>Magnoliopsida</taxon>
        <taxon>eudicotyledons</taxon>
        <taxon>Gunneridae</taxon>
        <taxon>Pentapetalae</taxon>
        <taxon>rosids</taxon>
        <taxon>malvids</taxon>
        <taxon>Malvales</taxon>
        <taxon>Malvaceae</taxon>
        <taxon>Malvoideae</taxon>
        <taxon>Hibiscus</taxon>
    </lineage>
</organism>
<dbReference type="Proteomes" id="UP001396334">
    <property type="component" value="Unassembled WGS sequence"/>
</dbReference>
<keyword evidence="4 10" id="KW-0812">Transmembrane</keyword>
<evidence type="ECO:0000256" key="1">
    <source>
        <dbReference type="ARBA" id="ARBA00004141"/>
    </source>
</evidence>
<evidence type="ECO:0000313" key="12">
    <source>
        <dbReference type="EMBL" id="KAK8480388.1"/>
    </source>
</evidence>
<evidence type="ECO:0000256" key="2">
    <source>
        <dbReference type="ARBA" id="ARBA00022448"/>
    </source>
</evidence>
<accession>A0ABR1ZIK3</accession>
<evidence type="ECO:0000256" key="8">
    <source>
        <dbReference type="ARBA" id="ARBA00023136"/>
    </source>
</evidence>
<evidence type="ECO:0000259" key="11">
    <source>
        <dbReference type="Pfam" id="PF00999"/>
    </source>
</evidence>
<keyword evidence="8 10" id="KW-0472">Membrane</keyword>
<evidence type="ECO:0000256" key="7">
    <source>
        <dbReference type="ARBA" id="ARBA00023065"/>
    </source>
</evidence>
<evidence type="ECO:0000256" key="6">
    <source>
        <dbReference type="ARBA" id="ARBA00022989"/>
    </source>
</evidence>
<evidence type="ECO:0000313" key="13">
    <source>
        <dbReference type="Proteomes" id="UP001396334"/>
    </source>
</evidence>
<dbReference type="Pfam" id="PF00999">
    <property type="entry name" value="Na_H_Exchanger"/>
    <property type="match status" value="1"/>
</dbReference>
<dbReference type="Gene3D" id="1.20.1530.20">
    <property type="match status" value="1"/>
</dbReference>
<name>A0ABR1ZIK3_9ROSI</name>
<evidence type="ECO:0000256" key="5">
    <source>
        <dbReference type="ARBA" id="ARBA00022958"/>
    </source>
</evidence>
<dbReference type="InterPro" id="IPR038770">
    <property type="entry name" value="Na+/solute_symporter_sf"/>
</dbReference>
<protein>
    <recommendedName>
        <fullName evidence="11">Cation/H+ exchanger transmembrane domain-containing protein</fullName>
    </recommendedName>
</protein>
<feature type="transmembrane region" description="Helical" evidence="10">
    <location>
        <begin position="28"/>
        <end position="49"/>
    </location>
</feature>
<feature type="domain" description="Cation/H+ exchanger transmembrane" evidence="11">
    <location>
        <begin position="42"/>
        <end position="208"/>
    </location>
</feature>
<comment type="subcellular location">
    <subcellularLocation>
        <location evidence="1">Membrane</location>
        <topology evidence="1">Multi-pass membrane protein</topology>
    </subcellularLocation>
</comment>
<dbReference type="EMBL" id="JBBPBN010001040">
    <property type="protein sequence ID" value="KAK8480388.1"/>
    <property type="molecule type" value="Genomic_DNA"/>
</dbReference>
<dbReference type="PANTHER" id="PTHR32468:SF74">
    <property type="entry name" value="CATION_H(+) ANTIPORTER 21-RELATED"/>
    <property type="match status" value="1"/>
</dbReference>
<evidence type="ECO:0000256" key="10">
    <source>
        <dbReference type="SAM" id="Phobius"/>
    </source>
</evidence>
<evidence type="ECO:0000256" key="3">
    <source>
        <dbReference type="ARBA" id="ARBA00022538"/>
    </source>
</evidence>
<reference evidence="12 13" key="1">
    <citation type="journal article" date="2024" name="G3 (Bethesda)">
        <title>Genome assembly of Hibiscus sabdariffa L. provides insights into metabolisms of medicinal natural products.</title>
        <authorList>
            <person name="Kim T."/>
        </authorList>
    </citation>
    <scope>NUCLEOTIDE SEQUENCE [LARGE SCALE GENOMIC DNA]</scope>
    <source>
        <strain evidence="12">TK-2024</strain>
        <tissue evidence="12">Old leaves</tissue>
    </source>
</reference>
<gene>
    <name evidence="12" type="ORF">V6N11_041866</name>
</gene>
<keyword evidence="6 10" id="KW-1133">Transmembrane helix</keyword>
<dbReference type="InterPro" id="IPR006153">
    <property type="entry name" value="Cation/H_exchanger_TM"/>
</dbReference>
<dbReference type="PANTHER" id="PTHR32468">
    <property type="entry name" value="CATION/H + ANTIPORTER"/>
    <property type="match status" value="1"/>
</dbReference>
<comment type="similarity">
    <text evidence="9">Belongs to the monovalent cation:proton antiporter 2 (CPA2) transporter (TC 2.A.37) family. CHX (TC 2.A.37.4) subfamily.</text>
</comment>
<feature type="transmembrane region" description="Helical" evidence="10">
    <location>
        <begin position="126"/>
        <end position="146"/>
    </location>
</feature>
<keyword evidence="13" id="KW-1185">Reference proteome</keyword>
<keyword evidence="7" id="KW-0406">Ion transport</keyword>
<evidence type="ECO:0000256" key="9">
    <source>
        <dbReference type="ARBA" id="ARBA00038341"/>
    </source>
</evidence>
<comment type="caution">
    <text evidence="12">The sequence shown here is derived from an EMBL/GenBank/DDBJ whole genome shotgun (WGS) entry which is preliminary data.</text>
</comment>
<sequence length="483" mass="53860">MISAYVYNGLKVSGGTYWQTADPVMSTLPVFLLQLSAVIMISRVFNIFLRPLRQPRYLSELLAAVLLGPRRTGNGWLGNRKSHSLFEAGLFLETMANLGVTFYMFLVGLEMDLTPLRKIERTALTVAIAGIVLPVAVGVGVHTIVLKLRENIDVPEMGAYFWSIALSHTSFPDLARILSDLKLMYTDLGKTALTAALVNDISCSFLLVGSCIFNQWGKGIVRGNPSAAVHDNLLVFIASLHTYTRGYLCQDCWCSSCLASSSSPQCGMVWPLGLLMNTKGVLAVIIINEGRNMKGFDQQNVFLDRGCHSSYDRHYWARFVSYTHRSARHLRSYNEMHLERRRTSAMLIFHDKNKTIDTGNNCSREKAEAEQIVSAFESFENEKPWGHYRFANIILIPFTSNPIPVADGTAENLQHELVNQNLLQTSPCSIGLLVDRGLTCFPESQKGTPECRVSMLFVEGPDDREALAYAWRMAGSPKPNAYP</sequence>
<dbReference type="InterPro" id="IPR050794">
    <property type="entry name" value="CPA2_transporter"/>
</dbReference>